<dbReference type="AlphaFoldDB" id="G5JSL4"/>
<comment type="caution">
    <text evidence="1">The sequence shown here is derived from an EMBL/GenBank/DDBJ whole genome shotgun (WGS) entry which is preliminary data.</text>
</comment>
<evidence type="ECO:0008006" key="3">
    <source>
        <dbReference type="Google" id="ProtNLM"/>
    </source>
</evidence>
<dbReference type="STRING" id="873449.STRCR_2215"/>
<gene>
    <name evidence="1" type="ORF">STRCR_2215</name>
</gene>
<accession>G5JSL4</accession>
<reference evidence="1" key="1">
    <citation type="submission" date="2011-07" db="EMBL/GenBank/DDBJ databases">
        <authorList>
            <person name="Stanhope M.J."/>
            <person name="Durkin A.S."/>
            <person name="Hostetler J."/>
            <person name="Kim M."/>
            <person name="Radune D."/>
            <person name="Singh I."/>
            <person name="Town C.D."/>
        </authorList>
    </citation>
    <scope>NUCLEOTIDE SEQUENCE [LARGE SCALE GENOMIC DNA]</scope>
    <source>
        <strain evidence="1">HS-6</strain>
    </source>
</reference>
<organism evidence="1 2">
    <name type="scientific">Streptococcus criceti HS-6</name>
    <dbReference type="NCBI Taxonomy" id="873449"/>
    <lineage>
        <taxon>Bacteria</taxon>
        <taxon>Bacillati</taxon>
        <taxon>Bacillota</taxon>
        <taxon>Bacilli</taxon>
        <taxon>Lactobacillales</taxon>
        <taxon>Streptococcaceae</taxon>
        <taxon>Streptococcus</taxon>
    </lineage>
</organism>
<dbReference type="Pfam" id="PF18953">
    <property type="entry name" value="SAP_new25"/>
    <property type="match status" value="1"/>
</dbReference>
<evidence type="ECO:0000313" key="1">
    <source>
        <dbReference type="EMBL" id="EHI73314.1"/>
    </source>
</evidence>
<protein>
    <recommendedName>
        <fullName evidence="3">SAP domain-containing protein</fullName>
    </recommendedName>
</protein>
<name>G5JSL4_STRCG</name>
<dbReference type="OrthoDB" id="9778090at2"/>
<dbReference type="RefSeq" id="WP_003048843.1">
    <property type="nucleotide sequence ID" value="NZ_AEUV02000002.1"/>
</dbReference>
<dbReference type="eggNOG" id="COG2207">
    <property type="taxonomic scope" value="Bacteria"/>
</dbReference>
<dbReference type="EMBL" id="AEUV02000002">
    <property type="protein sequence ID" value="EHI73314.1"/>
    <property type="molecule type" value="Genomic_DNA"/>
</dbReference>
<dbReference type="Proteomes" id="UP000004322">
    <property type="component" value="Unassembled WGS sequence"/>
</dbReference>
<proteinExistence type="predicted"/>
<sequence>MVQRPEFSPDLSAEDFLSYYWYKTELEAICRDYQLPSYGTKAELTAYIEQFLQGKSANQIKRVRRAKSGSGLKADQISPKTKLLDSGFKLNKEARQFFANYYGLEKFTFKKVMAIKLREVERLEDKEATVADLMAVLENPQLVSQETPEEKSYQWNRFVKDFRQDPMSQAYQEPMKVAALLWQKVKNSQDEKVYTSQLLVDYRSELVKYLK</sequence>
<keyword evidence="2" id="KW-1185">Reference proteome</keyword>
<evidence type="ECO:0000313" key="2">
    <source>
        <dbReference type="Proteomes" id="UP000004322"/>
    </source>
</evidence>